<evidence type="ECO:0000313" key="2">
    <source>
        <dbReference type="Proteomes" id="UP000540656"/>
    </source>
</evidence>
<dbReference type="EMBL" id="JACCAA010000001">
    <property type="protein sequence ID" value="NYG59144.1"/>
    <property type="molecule type" value="Genomic_DNA"/>
</dbReference>
<name>A0A7Y9UTT9_9ACTN</name>
<sequence length="310" mass="32588">MSINTRLDGSAAMCRAVAVELRVLRDEVSHGCNVLAHARTVAAGAWSGLAAEAFDTEARTTAERADQLFGLIGGLAADLDGLGDVFEAIEAEMARARAVASAAGIPINGFLIADHGEFTVSAEQEAPLDNARGIVERARARTAEVHRQWESTLAPAIAYEWEPDIRGMLQGMPQVASGPSTLLREVGGLKDVLTPSREQAVSLALLPARLPKLPGGIRYAGFVGNANIIADAVVRQSGLDAGRTDLNRHERGLRGVLRGVTNIAGGAHGAVKAARKTPLDLKAILKGEVSGRKQGDKVADKVMEVLDAVM</sequence>
<gene>
    <name evidence="1" type="ORF">BJ980_002067</name>
</gene>
<proteinExistence type="predicted"/>
<comment type="caution">
    <text evidence="1">The sequence shown here is derived from an EMBL/GenBank/DDBJ whole genome shotgun (WGS) entry which is preliminary data.</text>
</comment>
<keyword evidence="2" id="KW-1185">Reference proteome</keyword>
<dbReference type="AlphaFoldDB" id="A0A7Y9UTT9"/>
<organism evidence="1 2">
    <name type="scientific">Nocardioides daedukensis</name>
    <dbReference type="NCBI Taxonomy" id="634462"/>
    <lineage>
        <taxon>Bacteria</taxon>
        <taxon>Bacillati</taxon>
        <taxon>Actinomycetota</taxon>
        <taxon>Actinomycetes</taxon>
        <taxon>Propionibacteriales</taxon>
        <taxon>Nocardioidaceae</taxon>
        <taxon>Nocardioides</taxon>
    </lineage>
</organism>
<protein>
    <submittedName>
        <fullName evidence="1">Uncharacterized protein</fullName>
    </submittedName>
</protein>
<dbReference type="Proteomes" id="UP000540656">
    <property type="component" value="Unassembled WGS sequence"/>
</dbReference>
<reference evidence="1 2" key="1">
    <citation type="submission" date="2020-07" db="EMBL/GenBank/DDBJ databases">
        <title>Sequencing the genomes of 1000 actinobacteria strains.</title>
        <authorList>
            <person name="Klenk H.-P."/>
        </authorList>
    </citation>
    <scope>NUCLEOTIDE SEQUENCE [LARGE SCALE GENOMIC DNA]</scope>
    <source>
        <strain evidence="1 2">DSM 23819</strain>
    </source>
</reference>
<dbReference type="RefSeq" id="WP_179502225.1">
    <property type="nucleotide sequence ID" value="NZ_JACCAA010000001.1"/>
</dbReference>
<dbReference type="Gene3D" id="1.10.287.1060">
    <property type="entry name" value="ESAT-6-like"/>
    <property type="match status" value="1"/>
</dbReference>
<evidence type="ECO:0000313" key="1">
    <source>
        <dbReference type="EMBL" id="NYG59144.1"/>
    </source>
</evidence>
<accession>A0A7Y9UTT9</accession>